<feature type="region of interest" description="Disordered" evidence="1">
    <location>
        <begin position="83"/>
        <end position="105"/>
    </location>
</feature>
<proteinExistence type="predicted"/>
<evidence type="ECO:0000256" key="1">
    <source>
        <dbReference type="SAM" id="MobiDB-lite"/>
    </source>
</evidence>
<evidence type="ECO:0000313" key="2">
    <source>
        <dbReference type="EMBL" id="PLW39592.1"/>
    </source>
</evidence>
<organism evidence="2 3">
    <name type="scientific">Puccinia coronata f. sp. avenae</name>
    <dbReference type="NCBI Taxonomy" id="200324"/>
    <lineage>
        <taxon>Eukaryota</taxon>
        <taxon>Fungi</taxon>
        <taxon>Dikarya</taxon>
        <taxon>Basidiomycota</taxon>
        <taxon>Pucciniomycotina</taxon>
        <taxon>Pucciniomycetes</taxon>
        <taxon>Pucciniales</taxon>
        <taxon>Pucciniaceae</taxon>
        <taxon>Puccinia</taxon>
    </lineage>
</organism>
<reference evidence="2 3" key="1">
    <citation type="submission" date="2017-11" db="EMBL/GenBank/DDBJ databases">
        <title>De novo assembly and phasing of dikaryotic genomes from two isolates of Puccinia coronata f. sp. avenae, the causal agent of oat crown rust.</title>
        <authorList>
            <person name="Miller M.E."/>
            <person name="Zhang Y."/>
            <person name="Omidvar V."/>
            <person name="Sperschneider J."/>
            <person name="Schwessinger B."/>
            <person name="Raley C."/>
            <person name="Palmer J.M."/>
            <person name="Garnica D."/>
            <person name="Upadhyaya N."/>
            <person name="Rathjen J."/>
            <person name="Taylor J.M."/>
            <person name="Park R.F."/>
            <person name="Dodds P.N."/>
            <person name="Hirsch C.D."/>
            <person name="Kianian S.F."/>
            <person name="Figueroa M."/>
        </authorList>
    </citation>
    <scope>NUCLEOTIDE SEQUENCE [LARGE SCALE GENOMIC DNA]</scope>
    <source>
        <strain evidence="2">12SD80</strain>
    </source>
</reference>
<gene>
    <name evidence="2" type="ORF">PCASD_08780</name>
</gene>
<evidence type="ECO:0000313" key="3">
    <source>
        <dbReference type="Proteomes" id="UP000235392"/>
    </source>
</evidence>
<dbReference type="Proteomes" id="UP000235392">
    <property type="component" value="Unassembled WGS sequence"/>
</dbReference>
<sequence>MPQMTYNLTQAQPLEDMQDLWPKGLLNRQHRSFRLSISQSMPGYSPHPLARLEEPCTTYTVRNPVSHTVMRHPVARMTCLPASNPSCGDSDSPHGSVAASQPLSQHLSRCRSISGAVAASMA</sequence>
<accession>A0A2N5UPB5</accession>
<protein>
    <submittedName>
        <fullName evidence="2">Uncharacterized protein</fullName>
    </submittedName>
</protein>
<dbReference type="AlphaFoldDB" id="A0A2N5UPB5"/>
<dbReference type="EMBL" id="PGCI01000113">
    <property type="protein sequence ID" value="PLW39592.1"/>
    <property type="molecule type" value="Genomic_DNA"/>
</dbReference>
<comment type="caution">
    <text evidence="2">The sequence shown here is derived from an EMBL/GenBank/DDBJ whole genome shotgun (WGS) entry which is preliminary data.</text>
</comment>
<name>A0A2N5UPB5_9BASI</name>